<reference evidence="7 8" key="1">
    <citation type="submission" date="2016-08" db="EMBL/GenBank/DDBJ databases">
        <authorList>
            <person name="Seilhamer J.J."/>
        </authorList>
    </citation>
    <scope>NUCLEOTIDE SEQUENCE [LARGE SCALE GENOMIC DNA]</scope>
    <source>
        <strain evidence="7 8">PH27A</strain>
    </source>
</reference>
<comment type="subcellular location">
    <subcellularLocation>
        <location evidence="4">Cytoplasm</location>
    </subcellularLocation>
</comment>
<evidence type="ECO:0000259" key="5">
    <source>
        <dbReference type="Pfam" id="PF04376"/>
    </source>
</evidence>
<evidence type="ECO:0000256" key="4">
    <source>
        <dbReference type="HAMAP-Rule" id="MF_00689"/>
    </source>
</evidence>
<dbReference type="HAMAP" id="MF_00689">
    <property type="entry name" value="Bpt"/>
    <property type="match status" value="1"/>
</dbReference>
<dbReference type="Pfam" id="PF04377">
    <property type="entry name" value="ATE_C"/>
    <property type="match status" value="1"/>
</dbReference>
<dbReference type="InterPro" id="IPR007472">
    <property type="entry name" value="N-end_Aminoacyl_Trfase_C"/>
</dbReference>
<organism evidence="7 8">
    <name type="scientific">Terasakiispira papahanaumokuakeensis</name>
    <dbReference type="NCBI Taxonomy" id="197479"/>
    <lineage>
        <taxon>Bacteria</taxon>
        <taxon>Pseudomonadati</taxon>
        <taxon>Pseudomonadota</taxon>
        <taxon>Gammaproteobacteria</taxon>
        <taxon>Oceanospirillales</taxon>
        <taxon>Terasakiispira</taxon>
    </lineage>
</organism>
<dbReference type="RefSeq" id="WP_068998213.1">
    <property type="nucleotide sequence ID" value="NZ_MDTQ01000001.1"/>
</dbReference>
<dbReference type="STRING" id="197479.BFW38_09500"/>
<dbReference type="NCBIfam" id="NF002346">
    <property type="entry name" value="PRK01305.2-3"/>
    <property type="match status" value="1"/>
</dbReference>
<dbReference type="OrthoDB" id="9782022at2"/>
<gene>
    <name evidence="4" type="primary">bpt</name>
    <name evidence="7" type="ORF">BFW38_09500</name>
</gene>
<dbReference type="InterPro" id="IPR017138">
    <property type="entry name" value="Asp_Glu_LeuTrfase"/>
</dbReference>
<evidence type="ECO:0000313" key="7">
    <source>
        <dbReference type="EMBL" id="ODC03740.1"/>
    </source>
</evidence>
<evidence type="ECO:0000256" key="3">
    <source>
        <dbReference type="ARBA" id="ARBA00023315"/>
    </source>
</evidence>
<name>A0A1E2V9Q5_9GAMM</name>
<comment type="catalytic activity">
    <reaction evidence="4">
        <text>N-terminal L-aspartyl-[protein] + L-leucyl-tRNA(Leu) = N-terminal L-leucyl-L-aspartyl-[protein] + tRNA(Leu) + H(+)</text>
        <dbReference type="Rhea" id="RHEA:50420"/>
        <dbReference type="Rhea" id="RHEA-COMP:9613"/>
        <dbReference type="Rhea" id="RHEA-COMP:9622"/>
        <dbReference type="Rhea" id="RHEA-COMP:12669"/>
        <dbReference type="Rhea" id="RHEA-COMP:12674"/>
        <dbReference type="ChEBI" id="CHEBI:15378"/>
        <dbReference type="ChEBI" id="CHEBI:64720"/>
        <dbReference type="ChEBI" id="CHEBI:78442"/>
        <dbReference type="ChEBI" id="CHEBI:78494"/>
        <dbReference type="ChEBI" id="CHEBI:133042"/>
        <dbReference type="EC" id="2.3.2.29"/>
    </reaction>
</comment>
<evidence type="ECO:0000313" key="8">
    <source>
        <dbReference type="Proteomes" id="UP000094291"/>
    </source>
</evidence>
<sequence>MTSHTPHDQDKGLALRFYQTLPHPCSYLAEQEATTLFLDPQHPPTPEIYDALSLAGFRRSGQNLYRPHCQQCQACRSVRIPVTEFEPNRQQRKIANRNRDLIIECSPATFNAEHYALYQHYIETRHADGDMYPPSEEQYRSFLNLDQDYAMLTSFRAPNSGELLAVAAIDQLNHGLSAIYTFFAPKERRRSLGVFAVLWQIERAKQLKLPYLYLGYWISECRKMRYKSQYQPMEVLQGQRWIKMTPRKDDQVIARG</sequence>
<keyword evidence="1 4" id="KW-0963">Cytoplasm</keyword>
<evidence type="ECO:0000256" key="1">
    <source>
        <dbReference type="ARBA" id="ARBA00022490"/>
    </source>
</evidence>
<dbReference type="PANTHER" id="PTHR21367">
    <property type="entry name" value="ARGININE-TRNA-PROTEIN TRANSFERASE 1"/>
    <property type="match status" value="1"/>
</dbReference>
<dbReference type="Proteomes" id="UP000094291">
    <property type="component" value="Unassembled WGS sequence"/>
</dbReference>
<dbReference type="InterPro" id="IPR007471">
    <property type="entry name" value="N-end_Aminoacyl_Trfase_N"/>
</dbReference>
<dbReference type="Pfam" id="PF04376">
    <property type="entry name" value="ATE_N"/>
    <property type="match status" value="1"/>
</dbReference>
<protein>
    <recommendedName>
        <fullName evidence="4">Aspartate/glutamate leucyltransferase</fullName>
        <ecNumber evidence="4">2.3.2.29</ecNumber>
    </recommendedName>
</protein>
<evidence type="ECO:0000259" key="6">
    <source>
        <dbReference type="Pfam" id="PF04377"/>
    </source>
</evidence>
<feature type="domain" description="N-end aminoacyl transferase N-terminal" evidence="5">
    <location>
        <begin position="23"/>
        <end position="93"/>
    </location>
</feature>
<dbReference type="InterPro" id="IPR016181">
    <property type="entry name" value="Acyl_CoA_acyltransferase"/>
</dbReference>
<keyword evidence="2 4" id="KW-0808">Transferase</keyword>
<evidence type="ECO:0000256" key="2">
    <source>
        <dbReference type="ARBA" id="ARBA00022679"/>
    </source>
</evidence>
<dbReference type="InterPro" id="IPR030700">
    <property type="entry name" value="N-end_Aminoacyl_Trfase"/>
</dbReference>
<dbReference type="GO" id="GO:0004057">
    <property type="term" value="F:arginyl-tRNA--protein transferase activity"/>
    <property type="evidence" value="ECO:0007669"/>
    <property type="project" value="InterPro"/>
</dbReference>
<dbReference type="SUPFAM" id="SSF55729">
    <property type="entry name" value="Acyl-CoA N-acyltransferases (Nat)"/>
    <property type="match status" value="1"/>
</dbReference>
<dbReference type="NCBIfam" id="NF002341">
    <property type="entry name" value="PRK01305.1-1"/>
    <property type="match status" value="1"/>
</dbReference>
<dbReference type="GO" id="GO:0005737">
    <property type="term" value="C:cytoplasm"/>
    <property type="evidence" value="ECO:0007669"/>
    <property type="project" value="UniProtKB-SubCell"/>
</dbReference>
<comment type="similarity">
    <text evidence="4">Belongs to the R-transferase family. Bpt subfamily.</text>
</comment>
<proteinExistence type="inferred from homology"/>
<accession>A0A1E2V9Q5</accession>
<feature type="domain" description="N-end rule aminoacyl transferase C-terminal" evidence="6">
    <location>
        <begin position="113"/>
        <end position="236"/>
    </location>
</feature>
<comment type="catalytic activity">
    <reaction evidence="4">
        <text>N-terminal L-glutamyl-[protein] + L-leucyl-tRNA(Leu) = N-terminal L-leucyl-L-glutamyl-[protein] + tRNA(Leu) + H(+)</text>
        <dbReference type="Rhea" id="RHEA:50412"/>
        <dbReference type="Rhea" id="RHEA-COMP:9613"/>
        <dbReference type="Rhea" id="RHEA-COMP:9622"/>
        <dbReference type="Rhea" id="RHEA-COMP:12664"/>
        <dbReference type="Rhea" id="RHEA-COMP:12668"/>
        <dbReference type="ChEBI" id="CHEBI:15378"/>
        <dbReference type="ChEBI" id="CHEBI:64721"/>
        <dbReference type="ChEBI" id="CHEBI:78442"/>
        <dbReference type="ChEBI" id="CHEBI:78494"/>
        <dbReference type="ChEBI" id="CHEBI:133041"/>
        <dbReference type="EC" id="2.3.2.29"/>
    </reaction>
</comment>
<dbReference type="NCBIfam" id="NF002342">
    <property type="entry name" value="PRK01305.1-3"/>
    <property type="match status" value="1"/>
</dbReference>
<keyword evidence="3 4" id="KW-0012">Acyltransferase</keyword>
<comment type="function">
    <text evidence="4">Functions in the N-end rule pathway of protein degradation where it conjugates Leu from its aminoacyl-tRNA to the N-termini of proteins containing an N-terminal aspartate or glutamate.</text>
</comment>
<dbReference type="GO" id="GO:0071596">
    <property type="term" value="P:ubiquitin-dependent protein catabolic process via the N-end rule pathway"/>
    <property type="evidence" value="ECO:0007669"/>
    <property type="project" value="InterPro"/>
</dbReference>
<dbReference type="GO" id="GO:0008914">
    <property type="term" value="F:leucyl-tRNA--protein transferase activity"/>
    <property type="evidence" value="ECO:0007669"/>
    <property type="project" value="UniProtKB-UniRule"/>
</dbReference>
<dbReference type="AlphaFoldDB" id="A0A1E2V9Q5"/>
<dbReference type="PANTHER" id="PTHR21367:SF1">
    <property type="entry name" value="ARGINYL-TRNA--PROTEIN TRANSFERASE 1"/>
    <property type="match status" value="1"/>
</dbReference>
<dbReference type="PIRSF" id="PIRSF037208">
    <property type="entry name" value="ATE_pro_prd"/>
    <property type="match status" value="1"/>
</dbReference>
<comment type="caution">
    <text evidence="7">The sequence shown here is derived from an EMBL/GenBank/DDBJ whole genome shotgun (WGS) entry which is preliminary data.</text>
</comment>
<dbReference type="EMBL" id="MDTQ01000001">
    <property type="protein sequence ID" value="ODC03740.1"/>
    <property type="molecule type" value="Genomic_DNA"/>
</dbReference>
<keyword evidence="8" id="KW-1185">Reference proteome</keyword>
<dbReference type="EC" id="2.3.2.29" evidence="4"/>